<gene>
    <name evidence="1" type="ordered locus">Rcas_0116</name>
</gene>
<dbReference type="AlphaFoldDB" id="A7NFM6"/>
<dbReference type="Proteomes" id="UP000000263">
    <property type="component" value="Chromosome"/>
</dbReference>
<sequence length="69" mass="8239">MVRWMADEELAALLRRYYSGEGGLWPTIRERVAAELRRRGIEGARHIRFRRRDDEYEVIIEDASGYEPE</sequence>
<dbReference type="RefSeq" id="WP_011997657.1">
    <property type="nucleotide sequence ID" value="NC_009767.1"/>
</dbReference>
<dbReference type="STRING" id="383372.Rcas_0116"/>
<dbReference type="EMBL" id="CP000804">
    <property type="protein sequence ID" value="ABU56252.1"/>
    <property type="molecule type" value="Genomic_DNA"/>
</dbReference>
<dbReference type="OrthoDB" id="164917at2"/>
<name>A7NFM6_ROSCS</name>
<dbReference type="eggNOG" id="ENOG5031FP4">
    <property type="taxonomic scope" value="Bacteria"/>
</dbReference>
<evidence type="ECO:0000313" key="1">
    <source>
        <dbReference type="EMBL" id="ABU56252.1"/>
    </source>
</evidence>
<reference evidence="1 2" key="1">
    <citation type="submission" date="2007-08" db="EMBL/GenBank/DDBJ databases">
        <title>Complete sequence of Roseiflexus castenholzii DSM 13941.</title>
        <authorList>
            <consortium name="US DOE Joint Genome Institute"/>
            <person name="Copeland A."/>
            <person name="Lucas S."/>
            <person name="Lapidus A."/>
            <person name="Barry K."/>
            <person name="Glavina del Rio T."/>
            <person name="Dalin E."/>
            <person name="Tice H."/>
            <person name="Pitluck S."/>
            <person name="Thompson L.S."/>
            <person name="Brettin T."/>
            <person name="Bruce D."/>
            <person name="Detter J.C."/>
            <person name="Han C."/>
            <person name="Tapia R."/>
            <person name="Schmutz J."/>
            <person name="Larimer F."/>
            <person name="Land M."/>
            <person name="Hauser L."/>
            <person name="Kyrpides N."/>
            <person name="Mikhailova N."/>
            <person name="Bryant D.A."/>
            <person name="Hanada S."/>
            <person name="Tsukatani Y."/>
            <person name="Richardson P."/>
        </authorList>
    </citation>
    <scope>NUCLEOTIDE SEQUENCE [LARGE SCALE GENOMIC DNA]</scope>
    <source>
        <strain evidence="2">DSM 13941 / HLO8</strain>
    </source>
</reference>
<keyword evidence="2" id="KW-1185">Reference proteome</keyword>
<protein>
    <submittedName>
        <fullName evidence="1">Uncharacterized protein</fullName>
    </submittedName>
</protein>
<dbReference type="KEGG" id="rca:Rcas_0116"/>
<evidence type="ECO:0000313" key="2">
    <source>
        <dbReference type="Proteomes" id="UP000000263"/>
    </source>
</evidence>
<accession>A7NFM6</accession>
<dbReference type="HOGENOM" id="CLU_2773308_0_0_0"/>
<organism evidence="1 2">
    <name type="scientific">Roseiflexus castenholzii (strain DSM 13941 / HLO8)</name>
    <dbReference type="NCBI Taxonomy" id="383372"/>
    <lineage>
        <taxon>Bacteria</taxon>
        <taxon>Bacillati</taxon>
        <taxon>Chloroflexota</taxon>
        <taxon>Chloroflexia</taxon>
        <taxon>Chloroflexales</taxon>
        <taxon>Roseiflexineae</taxon>
        <taxon>Roseiflexaceae</taxon>
        <taxon>Roseiflexus</taxon>
    </lineage>
</organism>
<proteinExistence type="predicted"/>